<protein>
    <submittedName>
        <fullName evidence="3">Prenyltransferase and squalene oxidase repeat-containing protein</fullName>
    </submittedName>
</protein>
<evidence type="ECO:0000313" key="3">
    <source>
        <dbReference type="EMBL" id="SEG80124.1"/>
    </source>
</evidence>
<organism evidence="3 4">
    <name type="scientific">Thermomonospora echinospora</name>
    <dbReference type="NCBI Taxonomy" id="1992"/>
    <lineage>
        <taxon>Bacteria</taxon>
        <taxon>Bacillati</taxon>
        <taxon>Actinomycetota</taxon>
        <taxon>Actinomycetes</taxon>
        <taxon>Streptosporangiales</taxon>
        <taxon>Thermomonosporaceae</taxon>
        <taxon>Thermomonospora</taxon>
    </lineage>
</organism>
<dbReference type="InterPro" id="IPR008930">
    <property type="entry name" value="Terpenoid_cyclase/PrenylTrfase"/>
</dbReference>
<keyword evidence="1" id="KW-0472">Membrane</keyword>
<gene>
    <name evidence="3" type="ORF">SAMN04489712_11319</name>
</gene>
<dbReference type="RefSeq" id="WP_103940943.1">
    <property type="nucleotide sequence ID" value="NZ_FNVO01000013.1"/>
</dbReference>
<keyword evidence="1" id="KW-0812">Transmembrane</keyword>
<dbReference type="CDD" id="cd00688">
    <property type="entry name" value="ISOPREN_C2_like"/>
    <property type="match status" value="1"/>
</dbReference>
<evidence type="ECO:0000313" key="4">
    <source>
        <dbReference type="Proteomes" id="UP000236723"/>
    </source>
</evidence>
<dbReference type="AlphaFoldDB" id="A0A1H6D4Z2"/>
<feature type="domain" description="Squalene cyclase C-terminal" evidence="2">
    <location>
        <begin position="157"/>
        <end position="286"/>
    </location>
</feature>
<evidence type="ECO:0000256" key="1">
    <source>
        <dbReference type="SAM" id="Phobius"/>
    </source>
</evidence>
<dbReference type="EMBL" id="FNVO01000013">
    <property type="protein sequence ID" value="SEG80124.1"/>
    <property type="molecule type" value="Genomic_DNA"/>
</dbReference>
<keyword evidence="1" id="KW-1133">Transmembrane helix</keyword>
<keyword evidence="3" id="KW-0808">Transferase</keyword>
<sequence length="595" mass="64813">MIASETGRRPVPTSGPGARTVQLDLVLLDEDGENVAVHDRYGRLTCPRLTVAGPPPDGRELGTLVRELAAGQLDLDVDHLGLLAAEETGPTVRLVVAAVLRARPDDARLRLLPVTDLRSRRRDLQYPAHFDTARSWHQAARNAPELGRRIERSLYGAVAFLERRRAEEAGHWGWEQYLEQRDSIGTMSTALGLLACLHTGRDRYPGTWTDRMLQTLRDMQNPDGGWQIKWALVGGTTDVSITESTCACLWAFYEAGRGPGEDEAVRRGLQWLQEQQRPGGGWPSAAVDQRSLVFPTASAVRILALYGYGEAAARGVQWLRGAQCPDGGWGATPAVGDETVSSSPAYTAATLLALRRAGVPASERVVVAGCEYLLGSFSPDRAEPWESTSFTSVVDAERFARMDFRHFATPWALAALCECGYDLSHPVILTGTLQLLRLERPGGGWRSTLTAPDITPVWAVHGAVYGLRTVLDSSVRDLAPLVLARHHEAERRTLARLSGELVGRHAEPGRPPHVWRRRMTTVWLALLTVAVALLVLGQLGVLQALQSDSGQDKILAGLATLVVTVGGALVPSVLVEEYRIRRSRGRAGGDREIPG</sequence>
<feature type="transmembrane region" description="Helical" evidence="1">
    <location>
        <begin position="554"/>
        <end position="575"/>
    </location>
</feature>
<dbReference type="GO" id="GO:0016740">
    <property type="term" value="F:transferase activity"/>
    <property type="evidence" value="ECO:0007669"/>
    <property type="project" value="UniProtKB-KW"/>
</dbReference>
<dbReference type="InterPro" id="IPR032696">
    <property type="entry name" value="SQ_cyclase_C"/>
</dbReference>
<proteinExistence type="predicted"/>
<dbReference type="Proteomes" id="UP000236723">
    <property type="component" value="Unassembled WGS sequence"/>
</dbReference>
<dbReference type="Pfam" id="PF13243">
    <property type="entry name" value="SQHop_cyclase_C"/>
    <property type="match status" value="1"/>
</dbReference>
<dbReference type="SUPFAM" id="SSF48239">
    <property type="entry name" value="Terpenoid cyclases/Protein prenyltransferases"/>
    <property type="match status" value="1"/>
</dbReference>
<keyword evidence="4" id="KW-1185">Reference proteome</keyword>
<dbReference type="Gene3D" id="1.50.10.20">
    <property type="match status" value="2"/>
</dbReference>
<name>A0A1H6D4Z2_9ACTN</name>
<reference evidence="4" key="1">
    <citation type="submission" date="2016-10" db="EMBL/GenBank/DDBJ databases">
        <authorList>
            <person name="Varghese N."/>
            <person name="Submissions S."/>
        </authorList>
    </citation>
    <scope>NUCLEOTIDE SEQUENCE [LARGE SCALE GENOMIC DNA]</scope>
    <source>
        <strain evidence="4">DSM 43163</strain>
    </source>
</reference>
<feature type="transmembrane region" description="Helical" evidence="1">
    <location>
        <begin position="522"/>
        <end position="542"/>
    </location>
</feature>
<dbReference type="OrthoDB" id="9758578at2"/>
<accession>A0A1H6D4Z2</accession>
<evidence type="ECO:0000259" key="2">
    <source>
        <dbReference type="Pfam" id="PF13243"/>
    </source>
</evidence>